<dbReference type="InParanoid" id="A0A0C2X5Z3"/>
<name>A0A0C2X5Z3_AMAMK</name>
<reference evidence="1 2" key="1">
    <citation type="submission" date="2014-04" db="EMBL/GenBank/DDBJ databases">
        <title>Evolutionary Origins and Diversification of the Mycorrhizal Mutualists.</title>
        <authorList>
            <consortium name="DOE Joint Genome Institute"/>
            <consortium name="Mycorrhizal Genomics Consortium"/>
            <person name="Kohler A."/>
            <person name="Kuo A."/>
            <person name="Nagy L.G."/>
            <person name="Floudas D."/>
            <person name="Copeland A."/>
            <person name="Barry K.W."/>
            <person name="Cichocki N."/>
            <person name="Veneault-Fourrey C."/>
            <person name="LaButti K."/>
            <person name="Lindquist E.A."/>
            <person name="Lipzen A."/>
            <person name="Lundell T."/>
            <person name="Morin E."/>
            <person name="Murat C."/>
            <person name="Riley R."/>
            <person name="Ohm R."/>
            <person name="Sun H."/>
            <person name="Tunlid A."/>
            <person name="Henrissat B."/>
            <person name="Grigoriev I.V."/>
            <person name="Hibbett D.S."/>
            <person name="Martin F."/>
        </authorList>
    </citation>
    <scope>NUCLEOTIDE SEQUENCE [LARGE SCALE GENOMIC DNA]</scope>
    <source>
        <strain evidence="1 2">Koide BX008</strain>
    </source>
</reference>
<proteinExistence type="predicted"/>
<gene>
    <name evidence="1" type="ORF">M378DRAFT_162814</name>
</gene>
<dbReference type="AlphaFoldDB" id="A0A0C2X5Z3"/>
<evidence type="ECO:0000313" key="2">
    <source>
        <dbReference type="Proteomes" id="UP000054549"/>
    </source>
</evidence>
<evidence type="ECO:0000313" key="1">
    <source>
        <dbReference type="EMBL" id="KIL64691.1"/>
    </source>
</evidence>
<organism evidence="1 2">
    <name type="scientific">Amanita muscaria (strain Koide BX008)</name>
    <dbReference type="NCBI Taxonomy" id="946122"/>
    <lineage>
        <taxon>Eukaryota</taxon>
        <taxon>Fungi</taxon>
        <taxon>Dikarya</taxon>
        <taxon>Basidiomycota</taxon>
        <taxon>Agaricomycotina</taxon>
        <taxon>Agaricomycetes</taxon>
        <taxon>Agaricomycetidae</taxon>
        <taxon>Agaricales</taxon>
        <taxon>Pluteineae</taxon>
        <taxon>Amanitaceae</taxon>
        <taxon>Amanita</taxon>
    </lineage>
</organism>
<dbReference type="HOGENOM" id="CLU_2978663_0_0_1"/>
<dbReference type="Proteomes" id="UP000054549">
    <property type="component" value="Unassembled WGS sequence"/>
</dbReference>
<sequence length="58" mass="6050">MGALHRVSDTPGTAYLVTNQSYYPCNVSKSNSSPVAVTTLQLNGAHSKSPACVTTILP</sequence>
<keyword evidence="2" id="KW-1185">Reference proteome</keyword>
<protein>
    <submittedName>
        <fullName evidence="1">Uncharacterized protein</fullName>
    </submittedName>
</protein>
<accession>A0A0C2X5Z3</accession>
<dbReference type="EMBL" id="KN818247">
    <property type="protein sequence ID" value="KIL64691.1"/>
    <property type="molecule type" value="Genomic_DNA"/>
</dbReference>